<dbReference type="GO" id="GO:0019825">
    <property type="term" value="F:oxygen binding"/>
    <property type="evidence" value="ECO:0007669"/>
    <property type="project" value="InterPro"/>
</dbReference>
<dbReference type="GO" id="GO:0016491">
    <property type="term" value="F:oxidoreductase activity"/>
    <property type="evidence" value="ECO:0007669"/>
    <property type="project" value="InterPro"/>
</dbReference>
<evidence type="ECO:0000256" key="3">
    <source>
        <dbReference type="ARBA" id="ARBA00022714"/>
    </source>
</evidence>
<evidence type="ECO:0000256" key="1">
    <source>
        <dbReference type="ARBA" id="ARBA00001970"/>
    </source>
</evidence>
<reference evidence="6 7" key="1">
    <citation type="submission" date="2017-11" db="EMBL/GenBank/DDBJ databases">
        <title>Infants hospitalized years apart are colonized by the same room-sourced microbial strains.</title>
        <authorList>
            <person name="Brooks B."/>
            <person name="Olm M.R."/>
            <person name="Firek B.A."/>
            <person name="Baker R."/>
            <person name="Thomas B.C."/>
            <person name="Morowitz M.J."/>
            <person name="Banfield J.F."/>
        </authorList>
    </citation>
    <scope>NUCLEOTIDE SEQUENCE [LARGE SCALE GENOMIC DNA]</scope>
    <source>
        <strain evidence="6">S2_012_000_R3_87</strain>
    </source>
</reference>
<dbReference type="GO" id="GO:0020037">
    <property type="term" value="F:heme binding"/>
    <property type="evidence" value="ECO:0007669"/>
    <property type="project" value="InterPro"/>
</dbReference>
<dbReference type="EMBL" id="QFNY01000246">
    <property type="protein sequence ID" value="PZO98884.1"/>
    <property type="molecule type" value="Genomic_DNA"/>
</dbReference>
<dbReference type="SUPFAM" id="SSF52343">
    <property type="entry name" value="Ferredoxin reductase-like, C-terminal NADP-linked domain"/>
    <property type="match status" value="1"/>
</dbReference>
<dbReference type="SUPFAM" id="SSF46458">
    <property type="entry name" value="Globin-like"/>
    <property type="match status" value="1"/>
</dbReference>
<evidence type="ECO:0000259" key="5">
    <source>
        <dbReference type="PROSITE" id="PS51384"/>
    </source>
</evidence>
<protein>
    <submittedName>
        <fullName evidence="6">2-polyprenylphenol hydroxylase</fullName>
    </submittedName>
</protein>
<dbReference type="InterPro" id="IPR008333">
    <property type="entry name" value="Cbr1-like_FAD-bd_dom"/>
</dbReference>
<dbReference type="PANTHER" id="PTHR47354">
    <property type="entry name" value="NADH OXIDOREDUCTASE HCR"/>
    <property type="match status" value="1"/>
</dbReference>
<organism evidence="6 7">
    <name type="scientific">Corynebacterium urealyticum</name>
    <dbReference type="NCBI Taxonomy" id="43771"/>
    <lineage>
        <taxon>Bacteria</taxon>
        <taxon>Bacillati</taxon>
        <taxon>Actinomycetota</taxon>
        <taxon>Actinomycetes</taxon>
        <taxon>Mycobacteriales</taxon>
        <taxon>Corynebacteriaceae</taxon>
        <taxon>Corynebacterium</taxon>
    </lineage>
</organism>
<feature type="domain" description="FAD-binding FR-type" evidence="5">
    <location>
        <begin position="134"/>
        <end position="231"/>
    </location>
</feature>
<dbReference type="InterPro" id="IPR050415">
    <property type="entry name" value="MRET"/>
</dbReference>
<keyword evidence="3" id="KW-0479">Metal-binding</keyword>
<dbReference type="Proteomes" id="UP000249451">
    <property type="component" value="Unassembled WGS sequence"/>
</dbReference>
<keyword evidence="3" id="KW-0001">2Fe-2S</keyword>
<dbReference type="InterPro" id="IPR017927">
    <property type="entry name" value="FAD-bd_FR_type"/>
</dbReference>
<dbReference type="AlphaFoldDB" id="A0A2W5AWM6"/>
<comment type="caution">
    <text evidence="6">The sequence shown here is derived from an EMBL/GenBank/DDBJ whole genome shotgun (WGS) entry which is preliminary data.</text>
</comment>
<name>A0A2W5AWM6_9CORY</name>
<evidence type="ECO:0000313" key="7">
    <source>
        <dbReference type="Proteomes" id="UP000249451"/>
    </source>
</evidence>
<gene>
    <name evidence="6" type="ORF">DI609_09575</name>
</gene>
<dbReference type="Pfam" id="PF00970">
    <property type="entry name" value="FAD_binding_6"/>
    <property type="match status" value="1"/>
</dbReference>
<evidence type="ECO:0000256" key="4">
    <source>
        <dbReference type="ARBA" id="ARBA00023014"/>
    </source>
</evidence>
<dbReference type="Gene3D" id="2.40.30.10">
    <property type="entry name" value="Translation factors"/>
    <property type="match status" value="1"/>
</dbReference>
<comment type="cofactor">
    <cofactor evidence="2">
        <name>FAD</name>
        <dbReference type="ChEBI" id="CHEBI:57692"/>
    </cofactor>
</comment>
<dbReference type="InterPro" id="IPR012292">
    <property type="entry name" value="Globin/Proto"/>
</dbReference>
<dbReference type="PANTHER" id="PTHR47354:SF5">
    <property type="entry name" value="PROTEIN RFBI"/>
    <property type="match status" value="1"/>
</dbReference>
<dbReference type="InterPro" id="IPR017938">
    <property type="entry name" value="Riboflavin_synthase-like_b-brl"/>
</dbReference>
<keyword evidence="4" id="KW-0411">Iron-sulfur</keyword>
<dbReference type="InterPro" id="IPR009050">
    <property type="entry name" value="Globin-like_sf"/>
</dbReference>
<evidence type="ECO:0000256" key="2">
    <source>
        <dbReference type="ARBA" id="ARBA00001974"/>
    </source>
</evidence>
<keyword evidence="3" id="KW-0408">Iron</keyword>
<comment type="cofactor">
    <cofactor evidence="1">
        <name>heme b</name>
        <dbReference type="ChEBI" id="CHEBI:60344"/>
    </cofactor>
</comment>
<dbReference type="Gene3D" id="1.10.490.10">
    <property type="entry name" value="Globins"/>
    <property type="match status" value="1"/>
</dbReference>
<accession>A0A2W5AWM6</accession>
<proteinExistence type="predicted"/>
<dbReference type="GO" id="GO:0051537">
    <property type="term" value="F:2 iron, 2 sulfur cluster binding"/>
    <property type="evidence" value="ECO:0007669"/>
    <property type="project" value="UniProtKB-KW"/>
</dbReference>
<dbReference type="InterPro" id="IPR039261">
    <property type="entry name" value="FNR_nucleotide-bd"/>
</dbReference>
<evidence type="ECO:0000313" key="6">
    <source>
        <dbReference type="EMBL" id="PZO98884.1"/>
    </source>
</evidence>
<sequence length="399" mass="43337">MRELGEHLRNHAEEYRDAVHSHFFTTVAQSRQIFALSMSDTHPSMAPALAWVLENLEDGQIRGDVKERLSQMGRDHRRHGFPPEVYPLFADSLLHGLTVLGLTQWQHSVAARTISQVCTIMQEAAQRADVSGIAPAHSAQVVSAERPNRHTAVIRLESGVPLNYRAGQHVPVTSQLTPGTWRLLTPAAPAEDSGQLLFHVALAGEASSMLAMARPGDWWTLGNPAGEPTRVGPSTTLISFGTGWAGVRALLLDAMADPLPPDLQVFAVAPSPGEHYDTEFQANLKTLLPQLHLQHIVREAHDPWLLGAQPPAAGFDPIVSAEPMDPVLAAGTDRNFVLVGPADRVELAQAALVTGGVDPTSISAHSWQRGHEWAASAAELDGWGADWEAWAEWKKSQWA</sequence>
<dbReference type="PROSITE" id="PS51384">
    <property type="entry name" value="FAD_FR"/>
    <property type="match status" value="1"/>
</dbReference>
<dbReference type="SUPFAM" id="SSF63380">
    <property type="entry name" value="Riboflavin synthase domain-like"/>
    <property type="match status" value="1"/>
</dbReference>